<keyword evidence="3" id="KW-1185">Reference proteome</keyword>
<gene>
    <name evidence="2" type="ORF">BDP55DRAFT_639840</name>
</gene>
<proteinExistence type="predicted"/>
<reference evidence="2" key="1">
    <citation type="submission" date="2021-06" db="EMBL/GenBank/DDBJ databases">
        <title>Comparative genomics, transcriptomics and evolutionary studies reveal genomic signatures of adaptation to plant cell wall in hemibiotrophic fungi.</title>
        <authorList>
            <consortium name="DOE Joint Genome Institute"/>
            <person name="Baroncelli R."/>
            <person name="Diaz J.F."/>
            <person name="Benocci T."/>
            <person name="Peng M."/>
            <person name="Battaglia E."/>
            <person name="Haridas S."/>
            <person name="Andreopoulos W."/>
            <person name="Labutti K."/>
            <person name="Pangilinan J."/>
            <person name="Floch G.L."/>
            <person name="Makela M.R."/>
            <person name="Henrissat B."/>
            <person name="Grigoriev I.V."/>
            <person name="Crouch J.A."/>
            <person name="De Vries R.P."/>
            <person name="Sukno S.A."/>
            <person name="Thon M.R."/>
        </authorList>
    </citation>
    <scope>NUCLEOTIDE SEQUENCE</scope>
    <source>
        <strain evidence="2">CBS 193.32</strain>
    </source>
</reference>
<comment type="caution">
    <text evidence="2">The sequence shown here is derived from an EMBL/GenBank/DDBJ whole genome shotgun (WGS) entry which is preliminary data.</text>
</comment>
<evidence type="ECO:0000256" key="1">
    <source>
        <dbReference type="SAM" id="MobiDB-lite"/>
    </source>
</evidence>
<dbReference type="GeneID" id="85457814"/>
<name>A0AAJ0EZ52_9PEZI</name>
<organism evidence="2 3">
    <name type="scientific">Colletotrichum godetiae</name>
    <dbReference type="NCBI Taxonomy" id="1209918"/>
    <lineage>
        <taxon>Eukaryota</taxon>
        <taxon>Fungi</taxon>
        <taxon>Dikarya</taxon>
        <taxon>Ascomycota</taxon>
        <taxon>Pezizomycotina</taxon>
        <taxon>Sordariomycetes</taxon>
        <taxon>Hypocreomycetidae</taxon>
        <taxon>Glomerellales</taxon>
        <taxon>Glomerellaceae</taxon>
        <taxon>Colletotrichum</taxon>
        <taxon>Colletotrichum acutatum species complex</taxon>
    </lineage>
</organism>
<feature type="compositionally biased region" description="Polar residues" evidence="1">
    <location>
        <begin position="86"/>
        <end position="98"/>
    </location>
</feature>
<dbReference type="Proteomes" id="UP001224890">
    <property type="component" value="Unassembled WGS sequence"/>
</dbReference>
<dbReference type="AlphaFoldDB" id="A0AAJ0EZ52"/>
<protein>
    <submittedName>
        <fullName evidence="2">Uncharacterized protein</fullName>
    </submittedName>
</protein>
<feature type="region of interest" description="Disordered" evidence="1">
    <location>
        <begin position="39"/>
        <end position="98"/>
    </location>
</feature>
<evidence type="ECO:0000313" key="3">
    <source>
        <dbReference type="Proteomes" id="UP001224890"/>
    </source>
</evidence>
<accession>A0AAJ0EZ52</accession>
<evidence type="ECO:0000313" key="2">
    <source>
        <dbReference type="EMBL" id="KAK1700889.1"/>
    </source>
</evidence>
<dbReference type="EMBL" id="JAHMHR010000001">
    <property type="protein sequence ID" value="KAK1700889.1"/>
    <property type="molecule type" value="Genomic_DNA"/>
</dbReference>
<sequence length="120" mass="13310">MHSRYLILRTLHPYVCLRNTTKIENNAYFRSSFPLLTSPRMKRASSGTSRDPIPGAPDNSRASLVPTSSPDTSPLKPNTMRRLTASMPQTSSSSGELNLVTLRSRTTFSRGLHCEKQAMA</sequence>
<feature type="compositionally biased region" description="Polar residues" evidence="1">
    <location>
        <begin position="60"/>
        <end position="76"/>
    </location>
</feature>
<dbReference type="RefSeq" id="XP_060436644.1">
    <property type="nucleotide sequence ID" value="XM_060573288.1"/>
</dbReference>